<feature type="region of interest" description="Disordered" evidence="1">
    <location>
        <begin position="531"/>
        <end position="568"/>
    </location>
</feature>
<feature type="compositionally biased region" description="Low complexity" evidence="1">
    <location>
        <begin position="492"/>
        <end position="509"/>
    </location>
</feature>
<feature type="region of interest" description="Disordered" evidence="1">
    <location>
        <begin position="1"/>
        <end position="49"/>
    </location>
</feature>
<evidence type="ECO:0000313" key="3">
    <source>
        <dbReference type="Proteomes" id="UP000799441"/>
    </source>
</evidence>
<feature type="compositionally biased region" description="Acidic residues" evidence="1">
    <location>
        <begin position="389"/>
        <end position="404"/>
    </location>
</feature>
<protein>
    <submittedName>
        <fullName evidence="2">Uncharacterized protein</fullName>
    </submittedName>
</protein>
<feature type="compositionally biased region" description="Basic and acidic residues" evidence="1">
    <location>
        <begin position="550"/>
        <end position="561"/>
    </location>
</feature>
<feature type="region of interest" description="Disordered" evidence="1">
    <location>
        <begin position="436"/>
        <end position="512"/>
    </location>
</feature>
<dbReference type="AlphaFoldDB" id="A0A9P4UJ27"/>
<evidence type="ECO:0000313" key="2">
    <source>
        <dbReference type="EMBL" id="KAF2717507.1"/>
    </source>
</evidence>
<feature type="compositionally biased region" description="Basic and acidic residues" evidence="1">
    <location>
        <begin position="436"/>
        <end position="455"/>
    </location>
</feature>
<dbReference type="OrthoDB" id="4586300at2759"/>
<comment type="caution">
    <text evidence="2">The sequence shown here is derived from an EMBL/GenBank/DDBJ whole genome shotgun (WGS) entry which is preliminary data.</text>
</comment>
<accession>A0A9P4UJ27</accession>
<feature type="compositionally biased region" description="Low complexity" evidence="1">
    <location>
        <begin position="456"/>
        <end position="470"/>
    </location>
</feature>
<name>A0A9P4UJ27_9PEZI</name>
<feature type="region of interest" description="Disordered" evidence="1">
    <location>
        <begin position="377"/>
        <end position="412"/>
    </location>
</feature>
<dbReference type="Proteomes" id="UP000799441">
    <property type="component" value="Unassembled WGS sequence"/>
</dbReference>
<feature type="compositionally biased region" description="Polar residues" evidence="1">
    <location>
        <begin position="478"/>
        <end position="491"/>
    </location>
</feature>
<reference evidence="2" key="1">
    <citation type="journal article" date="2020" name="Stud. Mycol.">
        <title>101 Dothideomycetes genomes: a test case for predicting lifestyles and emergence of pathogens.</title>
        <authorList>
            <person name="Haridas S."/>
            <person name="Albert R."/>
            <person name="Binder M."/>
            <person name="Bloem J."/>
            <person name="Labutti K."/>
            <person name="Salamov A."/>
            <person name="Andreopoulos B."/>
            <person name="Baker S."/>
            <person name="Barry K."/>
            <person name="Bills G."/>
            <person name="Bluhm B."/>
            <person name="Cannon C."/>
            <person name="Castanera R."/>
            <person name="Culley D."/>
            <person name="Daum C."/>
            <person name="Ezra D."/>
            <person name="Gonzalez J."/>
            <person name="Henrissat B."/>
            <person name="Kuo A."/>
            <person name="Liang C."/>
            <person name="Lipzen A."/>
            <person name="Lutzoni F."/>
            <person name="Magnuson J."/>
            <person name="Mondo S."/>
            <person name="Nolan M."/>
            <person name="Ohm R."/>
            <person name="Pangilinan J."/>
            <person name="Park H.-J."/>
            <person name="Ramirez L."/>
            <person name="Alfaro M."/>
            <person name="Sun H."/>
            <person name="Tritt A."/>
            <person name="Yoshinaga Y."/>
            <person name="Zwiers L.-H."/>
            <person name="Turgeon B."/>
            <person name="Goodwin S."/>
            <person name="Spatafora J."/>
            <person name="Crous P."/>
            <person name="Grigoriev I."/>
        </authorList>
    </citation>
    <scope>NUCLEOTIDE SEQUENCE</scope>
    <source>
        <strain evidence="2">CBS 116435</strain>
    </source>
</reference>
<evidence type="ECO:0000256" key="1">
    <source>
        <dbReference type="SAM" id="MobiDB-lite"/>
    </source>
</evidence>
<feature type="compositionally biased region" description="Basic and acidic residues" evidence="1">
    <location>
        <begin position="17"/>
        <end position="27"/>
    </location>
</feature>
<dbReference type="EMBL" id="MU003842">
    <property type="protein sequence ID" value="KAF2717507.1"/>
    <property type="molecule type" value="Genomic_DNA"/>
</dbReference>
<sequence>MACDDNDSSSWPACPSRRCDKDSRHPPQDYPPSATTHSDGSSSRSGDGHNPFVTFKRFIDNTFKTLDDGIRQLPSNMAELKERVRQERLRQAQEEIDVERRWLGSGDLIEDRQIRQLVSARLDRDSQREAVPWCLQLLRQARDINKDVPVRKVVDLYRDDHWWSAFGDLDRFASPMLSLGGACYYLPETGDNLPSTASWRWSSPHYRWLSVDWFKRSPYSPITLEHHPDLQSEGVKWRAAFEDLLSASLDKPMTSHDQYGYRPPHGSASSTWHGCGLDWMLSLQCRGILPPQLPSIWQRRFGLPIDQKLSELDIKDHAAMGRWPSSDFQQLIQEIATPSRSEDEAIASTLPLPEERQIQDFNDDTWPRDEQALYESYPFADHIGVQDEKDVDDDDDDNDHEQELEQAWHLPGFGISSMLQSIQDMEKDFARIQSSIHREQEQEQEREQKQEHERPQTQSQSQSHSQPQWQSHKEMTRRSTSWVGTSETDQGVSEVKPKVVSSTTSTHTTRLPDGTVTTKVVVKQCFADGREETHESVQTMNESEQAVDAQSRDPAAKEQRSKGGWFWR</sequence>
<gene>
    <name evidence="2" type="ORF">K431DRAFT_288477</name>
</gene>
<organism evidence="2 3">
    <name type="scientific">Polychaeton citri CBS 116435</name>
    <dbReference type="NCBI Taxonomy" id="1314669"/>
    <lineage>
        <taxon>Eukaryota</taxon>
        <taxon>Fungi</taxon>
        <taxon>Dikarya</taxon>
        <taxon>Ascomycota</taxon>
        <taxon>Pezizomycotina</taxon>
        <taxon>Dothideomycetes</taxon>
        <taxon>Dothideomycetidae</taxon>
        <taxon>Capnodiales</taxon>
        <taxon>Capnodiaceae</taxon>
        <taxon>Polychaeton</taxon>
    </lineage>
</organism>
<proteinExistence type="predicted"/>
<keyword evidence="3" id="KW-1185">Reference proteome</keyword>